<evidence type="ECO:0000259" key="1">
    <source>
        <dbReference type="Pfam" id="PF12708"/>
    </source>
</evidence>
<feature type="domain" description="Rhamnogalacturonase A/B/Epimerase-like pectate lyase" evidence="1">
    <location>
        <begin position="4"/>
        <end position="243"/>
    </location>
</feature>
<dbReference type="SMART" id="SM00710">
    <property type="entry name" value="PbH1"/>
    <property type="match status" value="6"/>
</dbReference>
<dbReference type="InterPro" id="IPR006626">
    <property type="entry name" value="PbH1"/>
</dbReference>
<organism evidence="2 3">
    <name type="scientific">Paenibacillus sepulcri</name>
    <dbReference type="NCBI Taxonomy" id="359917"/>
    <lineage>
        <taxon>Bacteria</taxon>
        <taxon>Bacillati</taxon>
        <taxon>Bacillota</taxon>
        <taxon>Bacilli</taxon>
        <taxon>Bacillales</taxon>
        <taxon>Paenibacillaceae</taxon>
        <taxon>Paenibacillus</taxon>
    </lineage>
</organism>
<protein>
    <submittedName>
        <fullName evidence="2">Right-handed parallel beta-helix repeat-containing protein</fullName>
    </submittedName>
</protein>
<dbReference type="InterPro" id="IPR012334">
    <property type="entry name" value="Pectin_lyas_fold"/>
</dbReference>
<sequence>MVSMNVITDFNAVGDGIHDDTLAIQTAINSVPEGGTLLVPAGNYKVSKNPLHKITTGYGTSYAALKIVKPITIIMNDAIFETKTADSYGAFWVYKASNVHFQGGSLRGDQLPSNGILTSRVGLLLQDCRSCSVEGMTIRNYSQGINVYNSEDCSISRIISEYNNGSGIISFNSDRCLIDSCQIRNSRDGHLSLFGGGQYNTVSNCTVTEDRDGNLNQQGITLEREINSVIKNNTVRGFYYGIDVKNGSDSCILLENQCTNNQFNIAIRPGDDGNNLQATSNNITISKNDVTSPRRLGPSAGILVKVGSGHVISENIINKNMLILIGGVRINNNLSLNQIKIINNRFIS</sequence>
<keyword evidence="3" id="KW-1185">Reference proteome</keyword>
<dbReference type="InterPro" id="IPR022441">
    <property type="entry name" value="Para_beta_helix_rpt-2"/>
</dbReference>
<dbReference type="NCBIfam" id="TIGR03804">
    <property type="entry name" value="para_beta_helix"/>
    <property type="match status" value="1"/>
</dbReference>
<dbReference type="Gene3D" id="2.160.20.10">
    <property type="entry name" value="Single-stranded right-handed beta-helix, Pectin lyase-like"/>
    <property type="match status" value="2"/>
</dbReference>
<dbReference type="InterPro" id="IPR011050">
    <property type="entry name" value="Pectin_lyase_fold/virulence"/>
</dbReference>
<dbReference type="EMBL" id="JAHZIK010000082">
    <property type="protein sequence ID" value="MBW7453508.1"/>
    <property type="molecule type" value="Genomic_DNA"/>
</dbReference>
<dbReference type="InterPro" id="IPR024535">
    <property type="entry name" value="RHGA/B-epi-like_pectate_lyase"/>
</dbReference>
<gene>
    <name evidence="2" type="ORF">K0U00_05585</name>
</gene>
<accession>A0ABS7BXY2</accession>
<evidence type="ECO:0000313" key="2">
    <source>
        <dbReference type="EMBL" id="MBW7453508.1"/>
    </source>
</evidence>
<dbReference type="Pfam" id="PF12708">
    <property type="entry name" value="Pect-lyase_RHGA_epim"/>
    <property type="match status" value="1"/>
</dbReference>
<comment type="caution">
    <text evidence="2">The sequence shown here is derived from an EMBL/GenBank/DDBJ whole genome shotgun (WGS) entry which is preliminary data.</text>
</comment>
<proteinExistence type="predicted"/>
<dbReference type="Proteomes" id="UP001519887">
    <property type="component" value="Unassembled WGS sequence"/>
</dbReference>
<evidence type="ECO:0000313" key="3">
    <source>
        <dbReference type="Proteomes" id="UP001519887"/>
    </source>
</evidence>
<name>A0ABS7BXY2_9BACL</name>
<reference evidence="2 3" key="1">
    <citation type="submission" date="2021-07" db="EMBL/GenBank/DDBJ databases">
        <title>Paenibacillus radiodurans sp. nov., isolated from the southeastern edge of Tengger Desert.</title>
        <authorList>
            <person name="Zhang G."/>
        </authorList>
    </citation>
    <scope>NUCLEOTIDE SEQUENCE [LARGE SCALE GENOMIC DNA]</scope>
    <source>
        <strain evidence="2 3">CCM 7311</strain>
    </source>
</reference>
<dbReference type="SUPFAM" id="SSF51126">
    <property type="entry name" value="Pectin lyase-like"/>
    <property type="match status" value="1"/>
</dbReference>